<dbReference type="PANTHER" id="PTHR10587">
    <property type="entry name" value="GLYCOSYL TRANSFERASE-RELATED"/>
    <property type="match status" value="1"/>
</dbReference>
<reference evidence="3 4" key="1">
    <citation type="submission" date="2021-01" db="EMBL/GenBank/DDBJ databases">
        <title>FDA dAtabase for Regulatory Grade micrObial Sequences (FDA-ARGOS): Supporting development and validation of Infectious Disease Dx tests.</title>
        <authorList>
            <person name="Sproer C."/>
            <person name="Gronow S."/>
            <person name="Severitt S."/>
            <person name="Schroder I."/>
            <person name="Tallon L."/>
            <person name="Sadzewicz L."/>
            <person name="Zhao X."/>
            <person name="Boylan J."/>
            <person name="Ott S."/>
            <person name="Bowen H."/>
            <person name="Vavikolanu K."/>
            <person name="Mehta A."/>
            <person name="Aluvathingal J."/>
            <person name="Nadendla S."/>
            <person name="Lowell S."/>
            <person name="Myers T."/>
            <person name="Yan Y."/>
            <person name="Sichtig H."/>
        </authorList>
    </citation>
    <scope>NUCLEOTIDE SEQUENCE [LARGE SCALE GENOMIC DNA]</scope>
    <source>
        <strain evidence="3 4">FDAARGOS_1131</strain>
    </source>
</reference>
<dbReference type="OrthoDB" id="9812065at2"/>
<dbReference type="Gene3D" id="3.20.20.370">
    <property type="entry name" value="Glycoside hydrolase/deacetylase"/>
    <property type="match status" value="1"/>
</dbReference>
<keyword evidence="1" id="KW-0472">Membrane</keyword>
<dbReference type="PROSITE" id="PS51677">
    <property type="entry name" value="NODB"/>
    <property type="match status" value="1"/>
</dbReference>
<evidence type="ECO:0000256" key="1">
    <source>
        <dbReference type="SAM" id="Phobius"/>
    </source>
</evidence>
<feature type="domain" description="NodB homology" evidence="2">
    <location>
        <begin position="67"/>
        <end position="244"/>
    </location>
</feature>
<dbReference type="SUPFAM" id="SSF88713">
    <property type="entry name" value="Glycoside hydrolase/deacetylase"/>
    <property type="match status" value="1"/>
</dbReference>
<dbReference type="InterPro" id="IPR002509">
    <property type="entry name" value="NODB_dom"/>
</dbReference>
<dbReference type="InterPro" id="IPR050248">
    <property type="entry name" value="Polysacc_deacetylase_ArnD"/>
</dbReference>
<feature type="transmembrane region" description="Helical" evidence="1">
    <location>
        <begin position="28"/>
        <end position="47"/>
    </location>
</feature>
<evidence type="ECO:0000259" key="2">
    <source>
        <dbReference type="PROSITE" id="PS51677"/>
    </source>
</evidence>
<dbReference type="AlphaFoldDB" id="A0A9Q7EAF9"/>
<keyword evidence="1" id="KW-0812">Transmembrane</keyword>
<accession>A0A9Q7EAF9</accession>
<dbReference type="Pfam" id="PF01522">
    <property type="entry name" value="Polysacc_deac_1"/>
    <property type="match status" value="1"/>
</dbReference>
<dbReference type="InterPro" id="IPR011330">
    <property type="entry name" value="Glyco_hydro/deAcase_b/a-brl"/>
</dbReference>
<sequence length="255" mass="29279">MLRKIVLGLTVVYVVVALYLIVNNSLSLAWLLPGLLFFIGLFSWGVFDIRLGFFIPVVFKSPNPQPKTIALTFDDGPTLHTLEVLDLLQQYQAKATFFCIGKQIEQYPEIAQRILAEGHTIGNHSYSHPNTMGFLSTAKVKEEIQKCDAVMQEFLHIQTPFYRPPFGITNPHIAKALRQTKHRVIGWSNRSLDTVIEDEKAIYNRIYKRIDKQTIVLLHDTSERSVKALARLLKQLRQEKYKIVNLVEFLNEGKQ</sequence>
<protein>
    <submittedName>
        <fullName evidence="3">Polysaccharide deacetylase family protein</fullName>
    </submittedName>
</protein>
<dbReference type="GO" id="GO:0016810">
    <property type="term" value="F:hydrolase activity, acting on carbon-nitrogen (but not peptide) bonds"/>
    <property type="evidence" value="ECO:0007669"/>
    <property type="project" value="InterPro"/>
</dbReference>
<keyword evidence="1" id="KW-1133">Transmembrane helix</keyword>
<evidence type="ECO:0000313" key="4">
    <source>
        <dbReference type="Proteomes" id="UP000596202"/>
    </source>
</evidence>
<gene>
    <name evidence="3" type="ORF">I6I88_17400</name>
</gene>
<dbReference type="CDD" id="cd10917">
    <property type="entry name" value="CE4_NodB_like_6s_7s"/>
    <property type="match status" value="1"/>
</dbReference>
<proteinExistence type="predicted"/>
<dbReference type="Proteomes" id="UP000596202">
    <property type="component" value="Chromosome"/>
</dbReference>
<organism evidence="3 4">
    <name type="scientific">Myroides odoratus</name>
    <name type="common">Flavobacterium odoratum</name>
    <dbReference type="NCBI Taxonomy" id="256"/>
    <lineage>
        <taxon>Bacteria</taxon>
        <taxon>Pseudomonadati</taxon>
        <taxon>Bacteroidota</taxon>
        <taxon>Flavobacteriia</taxon>
        <taxon>Flavobacteriales</taxon>
        <taxon>Flavobacteriaceae</taxon>
        <taxon>Myroides</taxon>
    </lineage>
</organism>
<name>A0A9Q7EAF9_MYROD</name>
<feature type="transmembrane region" description="Helical" evidence="1">
    <location>
        <begin position="5"/>
        <end position="22"/>
    </location>
</feature>
<dbReference type="RefSeq" id="WP_002988580.1">
    <property type="nucleotide sequence ID" value="NZ_CP068108.1"/>
</dbReference>
<dbReference type="EMBL" id="CP068108">
    <property type="protein sequence ID" value="QQT99913.1"/>
    <property type="molecule type" value="Genomic_DNA"/>
</dbReference>
<dbReference type="GeneID" id="93529462"/>
<dbReference type="GO" id="GO:0005975">
    <property type="term" value="P:carbohydrate metabolic process"/>
    <property type="evidence" value="ECO:0007669"/>
    <property type="project" value="InterPro"/>
</dbReference>
<evidence type="ECO:0000313" key="3">
    <source>
        <dbReference type="EMBL" id="QQT99913.1"/>
    </source>
</evidence>